<keyword evidence="1" id="KW-0472">Membrane</keyword>
<dbReference type="AlphaFoldDB" id="A0AAD1UM59"/>
<dbReference type="EMBL" id="CAMPGE010012585">
    <property type="protein sequence ID" value="CAI2371354.1"/>
    <property type="molecule type" value="Genomic_DNA"/>
</dbReference>
<feature type="transmembrane region" description="Helical" evidence="1">
    <location>
        <begin position="284"/>
        <end position="306"/>
    </location>
</feature>
<reference evidence="2" key="1">
    <citation type="submission" date="2023-07" db="EMBL/GenBank/DDBJ databases">
        <authorList>
            <consortium name="AG Swart"/>
            <person name="Singh M."/>
            <person name="Singh A."/>
            <person name="Seah K."/>
            <person name="Emmerich C."/>
        </authorList>
    </citation>
    <scope>NUCLEOTIDE SEQUENCE</scope>
    <source>
        <strain evidence="2">DP1</strain>
    </source>
</reference>
<evidence type="ECO:0000313" key="2">
    <source>
        <dbReference type="EMBL" id="CAI2371354.1"/>
    </source>
</evidence>
<keyword evidence="1" id="KW-0812">Transmembrane</keyword>
<dbReference type="Proteomes" id="UP001295684">
    <property type="component" value="Unassembled WGS sequence"/>
</dbReference>
<keyword evidence="1" id="KW-1133">Transmembrane helix</keyword>
<keyword evidence="3" id="KW-1185">Reference proteome</keyword>
<accession>A0AAD1UM59</accession>
<gene>
    <name evidence="2" type="ORF">ECRASSUSDP1_LOCUS12675</name>
</gene>
<proteinExistence type="predicted"/>
<organism evidence="2 3">
    <name type="scientific">Euplotes crassus</name>
    <dbReference type="NCBI Taxonomy" id="5936"/>
    <lineage>
        <taxon>Eukaryota</taxon>
        <taxon>Sar</taxon>
        <taxon>Alveolata</taxon>
        <taxon>Ciliophora</taxon>
        <taxon>Intramacronucleata</taxon>
        <taxon>Spirotrichea</taxon>
        <taxon>Hypotrichia</taxon>
        <taxon>Euplotida</taxon>
        <taxon>Euplotidae</taxon>
        <taxon>Moneuplotes</taxon>
    </lineage>
</organism>
<sequence>MLTVEKQVKLFLYIIYLLLLITGCIIGVVFLTKSFGETRETRLEVYEEDILYWNQTKRSEFGDSDVKFMVHFEDADVNDDEGITQVTSESVEHQLMEDKYGELPKYDPLYYSRKEKASWFGVEGPFTEFNDTKKMKFSISVKDEPTNQTITIPELPLYHIKKLKMSTATGCNRHHGHFESTGNTCYIYSILSHACVQIDKDAGGKWYLNTNKLTKAFGCYSQYHNATSYTVIPLETGERIEDKMPYTMGDLTWEIRNAYDPLLLAEVLTEDTNNFGLSSTELRYLGIAMLFCCGGLTIQPICWLYNVCADSRKVRKAGGNRAMNYRDDYYDEYAVERHSGLQRGNPPIQNSIEPSADQGIDFRNDMDEIELEKGKVGATFNKSKLSHFPKRVKKKGEYESYYQ</sequence>
<feature type="transmembrane region" description="Helical" evidence="1">
    <location>
        <begin position="12"/>
        <end position="32"/>
    </location>
</feature>
<comment type="caution">
    <text evidence="2">The sequence shown here is derived from an EMBL/GenBank/DDBJ whole genome shotgun (WGS) entry which is preliminary data.</text>
</comment>
<evidence type="ECO:0000313" key="3">
    <source>
        <dbReference type="Proteomes" id="UP001295684"/>
    </source>
</evidence>
<name>A0AAD1UM59_EUPCR</name>
<dbReference type="PROSITE" id="PS51257">
    <property type="entry name" value="PROKAR_LIPOPROTEIN"/>
    <property type="match status" value="1"/>
</dbReference>
<protein>
    <submittedName>
        <fullName evidence="2">Uncharacterized protein</fullName>
    </submittedName>
</protein>
<evidence type="ECO:0000256" key="1">
    <source>
        <dbReference type="SAM" id="Phobius"/>
    </source>
</evidence>